<evidence type="ECO:0000313" key="3">
    <source>
        <dbReference type="Proteomes" id="UP001172102"/>
    </source>
</evidence>
<accession>A0AA40B9A9</accession>
<evidence type="ECO:0000313" key="2">
    <source>
        <dbReference type="EMBL" id="KAK0730036.1"/>
    </source>
</evidence>
<sequence length="432" mass="46863">MSSIQGNMESLRPRIIDIQPPVAVPKRKSSLKRTHRHLVSTSAEIDSQQPNGNNAPNRSEEDETDYDEPNFTPPSTIPVLATACGRTVIDASWPPSLGRDLAPRRVPVSAPPQAGAPEIAFPVDHDRKPSLTDLGARDVNARVFPSRTSSIASSISAPGVPLPPEVVDTLRISISCFPETMLLSSCLSVETIRIYSKKLKHRVNPINQLSEDSHSLFSASTSITKPAGRWNLPRLIQSRRVKKSNRSMKSAAADLQAAASTPVTPNWAPIKNIFPAGSDYLCDALYAHLVAYNYVSLFCPQPLVLPMRSLPSSGVYDSSEGSHRIPKKAASVLGLQERADADGETDGEIMALGRSSSLVMCNNSGGDMSTLRNVQAGLGRCIAMLVTTLKTTTEQTGLEPMLMRSREPKTIDPLLMRSLCEVVRCSEEIVAY</sequence>
<dbReference type="Proteomes" id="UP001172102">
    <property type="component" value="Unassembled WGS sequence"/>
</dbReference>
<reference evidence="2" key="1">
    <citation type="submission" date="2023-06" db="EMBL/GenBank/DDBJ databases">
        <title>Genome-scale phylogeny and comparative genomics of the fungal order Sordariales.</title>
        <authorList>
            <consortium name="Lawrence Berkeley National Laboratory"/>
            <person name="Hensen N."/>
            <person name="Bonometti L."/>
            <person name="Westerberg I."/>
            <person name="Brannstrom I.O."/>
            <person name="Guillou S."/>
            <person name="Cros-Aarteil S."/>
            <person name="Calhoun S."/>
            <person name="Haridas S."/>
            <person name="Kuo A."/>
            <person name="Mondo S."/>
            <person name="Pangilinan J."/>
            <person name="Riley R."/>
            <person name="Labutti K."/>
            <person name="Andreopoulos B."/>
            <person name="Lipzen A."/>
            <person name="Chen C."/>
            <person name="Yanf M."/>
            <person name="Daum C."/>
            <person name="Ng V."/>
            <person name="Clum A."/>
            <person name="Steindorff A."/>
            <person name="Ohm R."/>
            <person name="Martin F."/>
            <person name="Silar P."/>
            <person name="Natvig D."/>
            <person name="Lalanne C."/>
            <person name="Gautier V."/>
            <person name="Ament-Velasquez S.L."/>
            <person name="Kruys A."/>
            <person name="Hutchinson M.I."/>
            <person name="Powell A.J."/>
            <person name="Barry K."/>
            <person name="Miller A.N."/>
            <person name="Grigoriev I.V."/>
            <person name="Debuchy R."/>
            <person name="Gladieux P."/>
            <person name="Thoren M.H."/>
            <person name="Johannesson H."/>
        </authorList>
    </citation>
    <scope>NUCLEOTIDE SEQUENCE</scope>
    <source>
        <strain evidence="2">SMH4607-1</strain>
    </source>
</reference>
<comment type="caution">
    <text evidence="2">The sequence shown here is derived from an EMBL/GenBank/DDBJ whole genome shotgun (WGS) entry which is preliminary data.</text>
</comment>
<dbReference type="AlphaFoldDB" id="A0AA40B9A9"/>
<proteinExistence type="predicted"/>
<evidence type="ECO:0000256" key="1">
    <source>
        <dbReference type="SAM" id="MobiDB-lite"/>
    </source>
</evidence>
<feature type="compositionally biased region" description="Polar residues" evidence="1">
    <location>
        <begin position="39"/>
        <end position="57"/>
    </location>
</feature>
<name>A0AA40B9A9_9PEZI</name>
<dbReference type="EMBL" id="JAUKUA010000001">
    <property type="protein sequence ID" value="KAK0730036.1"/>
    <property type="molecule type" value="Genomic_DNA"/>
</dbReference>
<feature type="region of interest" description="Disordered" evidence="1">
    <location>
        <begin position="1"/>
        <end position="72"/>
    </location>
</feature>
<gene>
    <name evidence="2" type="ORF">B0H67DRAFT_638588</name>
</gene>
<protein>
    <submittedName>
        <fullName evidence="2">Uncharacterized protein</fullName>
    </submittedName>
</protein>
<organism evidence="2 3">
    <name type="scientific">Lasiosphaeris hirsuta</name>
    <dbReference type="NCBI Taxonomy" id="260670"/>
    <lineage>
        <taxon>Eukaryota</taxon>
        <taxon>Fungi</taxon>
        <taxon>Dikarya</taxon>
        <taxon>Ascomycota</taxon>
        <taxon>Pezizomycotina</taxon>
        <taxon>Sordariomycetes</taxon>
        <taxon>Sordariomycetidae</taxon>
        <taxon>Sordariales</taxon>
        <taxon>Lasiosphaeriaceae</taxon>
        <taxon>Lasiosphaeris</taxon>
    </lineage>
</organism>
<feature type="compositionally biased region" description="Basic residues" evidence="1">
    <location>
        <begin position="25"/>
        <end position="38"/>
    </location>
</feature>
<keyword evidence="3" id="KW-1185">Reference proteome</keyword>